<feature type="region of interest" description="Disordered" evidence="1">
    <location>
        <begin position="184"/>
        <end position="440"/>
    </location>
</feature>
<evidence type="ECO:0000256" key="1">
    <source>
        <dbReference type="SAM" id="MobiDB-lite"/>
    </source>
</evidence>
<comment type="caution">
    <text evidence="2">The sequence shown here is derived from an EMBL/GenBank/DDBJ whole genome shotgun (WGS) entry which is preliminary data.</text>
</comment>
<evidence type="ECO:0000313" key="2">
    <source>
        <dbReference type="EMBL" id="VEL19238.1"/>
    </source>
</evidence>
<sequence length="440" mass="48517">MRYDSAYDLEDENGFISLVEVYSEKETNPPRYSQRSDSSNRLTKQLLYVDQGRKEGMEEINQEVKNKQKTERDDADSSLIIPVSKTAIPGVRYRKRHETADPNFSGVSSIASPPPPFRRSEESGLAPDSEDMLDEQREPILGQDPCHPGSPVLAAQSPLVPTLVPTRGHVVALISKLETELEHPQLSGRRYSKNGIPPPESSINQDTLLKPSISPPSVIDPVETYVSVPSQPRRMRDSLSARPNLNVLTPDGNTYEPAGSQSESLLAVGPGLPPPRHLRSSRSSGQELRMRQPLGDSRESASNVDKTEASATFRPDIAISTPALERPHPQPRSPSLSGSQMMSESPGSISQTSRPQHQQRHQHPNLIQRQDSSGQSAHRQPHVGLTTQSLPRPQAASRRHPTEANWPVSTKASDAGPYPESAQRARSYSQSERQENTGIY</sequence>
<feature type="region of interest" description="Disordered" evidence="1">
    <location>
        <begin position="24"/>
        <end position="43"/>
    </location>
</feature>
<feature type="compositionally biased region" description="Low complexity" evidence="1">
    <location>
        <begin position="211"/>
        <end position="222"/>
    </location>
</feature>
<evidence type="ECO:0000313" key="3">
    <source>
        <dbReference type="Proteomes" id="UP000784294"/>
    </source>
</evidence>
<reference evidence="2" key="1">
    <citation type="submission" date="2018-11" db="EMBL/GenBank/DDBJ databases">
        <authorList>
            <consortium name="Pathogen Informatics"/>
        </authorList>
    </citation>
    <scope>NUCLEOTIDE SEQUENCE</scope>
</reference>
<feature type="compositionally biased region" description="Polar residues" evidence="1">
    <location>
        <begin position="424"/>
        <end position="440"/>
    </location>
</feature>
<dbReference type="Proteomes" id="UP000784294">
    <property type="component" value="Unassembled WGS sequence"/>
</dbReference>
<keyword evidence="3" id="KW-1185">Reference proteome</keyword>
<proteinExistence type="predicted"/>
<feature type="region of interest" description="Disordered" evidence="1">
    <location>
        <begin position="52"/>
        <end position="81"/>
    </location>
</feature>
<dbReference type="AlphaFoldDB" id="A0A3S5FDJ5"/>
<gene>
    <name evidence="2" type="ORF">PXEA_LOCUS12678</name>
</gene>
<feature type="compositionally biased region" description="Polar residues" evidence="1">
    <location>
        <begin position="365"/>
        <end position="378"/>
    </location>
</feature>
<feature type="region of interest" description="Disordered" evidence="1">
    <location>
        <begin position="98"/>
        <end position="153"/>
    </location>
</feature>
<accession>A0A3S5FDJ5</accession>
<organism evidence="2 3">
    <name type="scientific">Protopolystoma xenopodis</name>
    <dbReference type="NCBI Taxonomy" id="117903"/>
    <lineage>
        <taxon>Eukaryota</taxon>
        <taxon>Metazoa</taxon>
        <taxon>Spiralia</taxon>
        <taxon>Lophotrochozoa</taxon>
        <taxon>Platyhelminthes</taxon>
        <taxon>Monogenea</taxon>
        <taxon>Polyopisthocotylea</taxon>
        <taxon>Polystomatidea</taxon>
        <taxon>Polystomatidae</taxon>
        <taxon>Protopolystoma</taxon>
    </lineage>
</organism>
<feature type="compositionally biased region" description="Polar residues" evidence="1">
    <location>
        <begin position="333"/>
        <end position="353"/>
    </location>
</feature>
<name>A0A3S5FDJ5_9PLAT</name>
<feature type="compositionally biased region" description="Polar residues" evidence="1">
    <location>
        <begin position="30"/>
        <end position="43"/>
    </location>
</feature>
<dbReference type="EMBL" id="CAAALY010040705">
    <property type="protein sequence ID" value="VEL19238.1"/>
    <property type="molecule type" value="Genomic_DNA"/>
</dbReference>
<protein>
    <submittedName>
        <fullName evidence="2">Uncharacterized protein</fullName>
    </submittedName>
</protein>
<feature type="compositionally biased region" description="Basic and acidic residues" evidence="1">
    <location>
        <begin position="52"/>
        <end position="72"/>
    </location>
</feature>